<proteinExistence type="predicted"/>
<dbReference type="EMBL" id="AKWF02000040">
    <property type="protein sequence ID" value="EMO63688.1"/>
    <property type="molecule type" value="Genomic_DNA"/>
</dbReference>
<protein>
    <submittedName>
        <fullName evidence="2">Uncharacterized protein</fullName>
    </submittedName>
</protein>
<name>M6WPJ7_LEPBO</name>
<dbReference type="STRING" id="1192866.LEP1GSC133_4592"/>
<sequence>MAFLKKIAYSTFEINLTAFFSRIRMVKRLKGHSIVKRVFRQNDSIKNCFCFLIGALAAVFLYTKEN</sequence>
<keyword evidence="1" id="KW-1133">Transmembrane helix</keyword>
<organism evidence="2 3">
    <name type="scientific">Leptospira borgpetersenii serovar Pomona str. 200901868</name>
    <dbReference type="NCBI Taxonomy" id="1192866"/>
    <lineage>
        <taxon>Bacteria</taxon>
        <taxon>Pseudomonadati</taxon>
        <taxon>Spirochaetota</taxon>
        <taxon>Spirochaetia</taxon>
        <taxon>Leptospirales</taxon>
        <taxon>Leptospiraceae</taxon>
        <taxon>Leptospira</taxon>
    </lineage>
</organism>
<reference evidence="2 3" key="1">
    <citation type="submission" date="2013-01" db="EMBL/GenBank/DDBJ databases">
        <authorList>
            <person name="Harkins D.M."/>
            <person name="Durkin A.S."/>
            <person name="Brinkac L.M."/>
            <person name="Haft D.H."/>
            <person name="Selengut J.D."/>
            <person name="Sanka R."/>
            <person name="DePew J."/>
            <person name="Purushe J."/>
            <person name="Picardeau M."/>
            <person name="Werts C."/>
            <person name="Goarant C."/>
            <person name="Vinetz J.M."/>
            <person name="Sutton G.G."/>
            <person name="Nierman W.C."/>
            <person name="Fouts D.E."/>
        </authorList>
    </citation>
    <scope>NUCLEOTIDE SEQUENCE [LARGE SCALE GENOMIC DNA]</scope>
    <source>
        <strain evidence="2 3">200901868</strain>
    </source>
</reference>
<accession>M6WPJ7</accession>
<evidence type="ECO:0000313" key="2">
    <source>
        <dbReference type="EMBL" id="EMO63688.1"/>
    </source>
</evidence>
<evidence type="ECO:0000313" key="3">
    <source>
        <dbReference type="Proteomes" id="UP000012159"/>
    </source>
</evidence>
<comment type="caution">
    <text evidence="2">The sequence shown here is derived from an EMBL/GenBank/DDBJ whole genome shotgun (WGS) entry which is preliminary data.</text>
</comment>
<keyword evidence="1" id="KW-0812">Transmembrane</keyword>
<dbReference type="AlphaFoldDB" id="M6WPJ7"/>
<evidence type="ECO:0000256" key="1">
    <source>
        <dbReference type="SAM" id="Phobius"/>
    </source>
</evidence>
<dbReference type="Proteomes" id="UP000012159">
    <property type="component" value="Unassembled WGS sequence"/>
</dbReference>
<feature type="transmembrane region" description="Helical" evidence="1">
    <location>
        <begin position="44"/>
        <end position="63"/>
    </location>
</feature>
<keyword evidence="1" id="KW-0472">Membrane</keyword>
<gene>
    <name evidence="2" type="ORF">LEP1GSC133_4592</name>
</gene>